<organism evidence="14 15">
    <name type="scientific">Nocardioides cavernae</name>
    <dbReference type="NCBI Taxonomy" id="1921566"/>
    <lineage>
        <taxon>Bacteria</taxon>
        <taxon>Bacillati</taxon>
        <taxon>Actinomycetota</taxon>
        <taxon>Actinomycetes</taxon>
        <taxon>Propionibacteriales</taxon>
        <taxon>Nocardioidaceae</taxon>
        <taxon>Nocardioides</taxon>
    </lineage>
</organism>
<keyword evidence="4" id="KW-0597">Phosphoprotein</keyword>
<dbReference type="CDD" id="cd00082">
    <property type="entry name" value="HisKA"/>
    <property type="match status" value="1"/>
</dbReference>
<keyword evidence="8 11" id="KW-1133">Transmembrane helix</keyword>
<keyword evidence="5" id="KW-0808">Transferase</keyword>
<comment type="catalytic activity">
    <reaction evidence="1">
        <text>ATP + protein L-histidine = ADP + protein N-phospho-L-histidine.</text>
        <dbReference type="EC" id="2.7.13.3"/>
    </reaction>
</comment>
<evidence type="ECO:0000256" key="10">
    <source>
        <dbReference type="ARBA" id="ARBA00023136"/>
    </source>
</evidence>
<gene>
    <name evidence="14" type="ORF">IEZ26_05865</name>
</gene>
<feature type="transmembrane region" description="Helical" evidence="11">
    <location>
        <begin position="12"/>
        <end position="33"/>
    </location>
</feature>
<evidence type="ECO:0000313" key="15">
    <source>
        <dbReference type="Proteomes" id="UP000618818"/>
    </source>
</evidence>
<evidence type="ECO:0000259" key="12">
    <source>
        <dbReference type="PROSITE" id="PS50109"/>
    </source>
</evidence>
<evidence type="ECO:0000256" key="9">
    <source>
        <dbReference type="ARBA" id="ARBA00023012"/>
    </source>
</evidence>
<dbReference type="SMART" id="SM00387">
    <property type="entry name" value="HATPase_c"/>
    <property type="match status" value="1"/>
</dbReference>
<sequence length="451" mass="47769">MSRLDALSLRSRTTFTAVALVAVVLGAGAWVLLTTLDRQLVAATDLTSRATARDLVEMVRTDRLPDVLTQVGDDGVAQVFAADGTVLAASANITGRGPITGPAESPEARLRTFDGPDDQETETYRAWTVAGASPRGQVTVVVGNSLEAVHEASRRLRALLLIGVPLAVLVLGGVVWVLVGRALGRLDRIRSDVDAIDPRQLDRRVVATGPRDEVGRLAATMNRMLARVEAAVTRQRQLVADVSHDLQSPLATQRLSLEVALRDPGAVDADELRSGVLGPAQAMERLVDDLLVLAAADEHALATVTSVDLDALVLEEAERARSNSHVRIDTARVSAGPVRANPSEIRRAVRNLVDNAVAYAASTVELAVTTIGEEVVLDVLDDGPGVPPDERERIFDRFHRGDPSRQGGVSGSGLGLSIARTATERAGGRLDLVDGPAGAHFRMVLPVLPVG</sequence>
<evidence type="ECO:0000256" key="4">
    <source>
        <dbReference type="ARBA" id="ARBA00022553"/>
    </source>
</evidence>
<feature type="domain" description="HAMP" evidence="13">
    <location>
        <begin position="180"/>
        <end position="233"/>
    </location>
</feature>
<dbReference type="PANTHER" id="PTHR45436">
    <property type="entry name" value="SENSOR HISTIDINE KINASE YKOH"/>
    <property type="match status" value="1"/>
</dbReference>
<dbReference type="Gene3D" id="3.30.565.10">
    <property type="entry name" value="Histidine kinase-like ATPase, C-terminal domain"/>
    <property type="match status" value="1"/>
</dbReference>
<evidence type="ECO:0000256" key="6">
    <source>
        <dbReference type="ARBA" id="ARBA00022692"/>
    </source>
</evidence>
<evidence type="ECO:0000259" key="13">
    <source>
        <dbReference type="PROSITE" id="PS50885"/>
    </source>
</evidence>
<evidence type="ECO:0000256" key="7">
    <source>
        <dbReference type="ARBA" id="ARBA00022777"/>
    </source>
</evidence>
<keyword evidence="7" id="KW-0418">Kinase</keyword>
<dbReference type="InterPro" id="IPR050428">
    <property type="entry name" value="TCS_sensor_his_kinase"/>
</dbReference>
<keyword evidence="15" id="KW-1185">Reference proteome</keyword>
<comment type="subcellular location">
    <subcellularLocation>
        <location evidence="2">Cell membrane</location>
    </subcellularLocation>
</comment>
<dbReference type="PROSITE" id="PS50885">
    <property type="entry name" value="HAMP"/>
    <property type="match status" value="1"/>
</dbReference>
<dbReference type="EC" id="2.7.13.3" evidence="3"/>
<dbReference type="Gene3D" id="1.10.287.130">
    <property type="match status" value="1"/>
</dbReference>
<keyword evidence="9" id="KW-0902">Two-component regulatory system</keyword>
<dbReference type="SUPFAM" id="SSF55874">
    <property type="entry name" value="ATPase domain of HSP90 chaperone/DNA topoisomerase II/histidine kinase"/>
    <property type="match status" value="1"/>
</dbReference>
<comment type="caution">
    <text evidence="14">The sequence shown here is derived from an EMBL/GenBank/DDBJ whole genome shotgun (WGS) entry which is preliminary data.</text>
</comment>
<evidence type="ECO:0000313" key="14">
    <source>
        <dbReference type="EMBL" id="MBD3924140.1"/>
    </source>
</evidence>
<dbReference type="Pfam" id="PF02518">
    <property type="entry name" value="HATPase_c"/>
    <property type="match status" value="1"/>
</dbReference>
<accession>A0ABR8N7K7</accession>
<dbReference type="InterPro" id="IPR003661">
    <property type="entry name" value="HisK_dim/P_dom"/>
</dbReference>
<evidence type="ECO:0000256" key="1">
    <source>
        <dbReference type="ARBA" id="ARBA00000085"/>
    </source>
</evidence>
<feature type="transmembrane region" description="Helical" evidence="11">
    <location>
        <begin position="158"/>
        <end position="179"/>
    </location>
</feature>
<dbReference type="PANTHER" id="PTHR45436:SF5">
    <property type="entry name" value="SENSOR HISTIDINE KINASE TRCS"/>
    <property type="match status" value="1"/>
</dbReference>
<dbReference type="Pfam" id="PF00672">
    <property type="entry name" value="HAMP"/>
    <property type="match status" value="1"/>
</dbReference>
<dbReference type="Proteomes" id="UP000618818">
    <property type="component" value="Unassembled WGS sequence"/>
</dbReference>
<dbReference type="PRINTS" id="PR00344">
    <property type="entry name" value="BCTRLSENSOR"/>
</dbReference>
<name>A0ABR8N7K7_9ACTN</name>
<evidence type="ECO:0000256" key="8">
    <source>
        <dbReference type="ARBA" id="ARBA00022989"/>
    </source>
</evidence>
<keyword evidence="10 11" id="KW-0472">Membrane</keyword>
<feature type="domain" description="Histidine kinase" evidence="12">
    <location>
        <begin position="241"/>
        <end position="449"/>
    </location>
</feature>
<dbReference type="InterPro" id="IPR005467">
    <property type="entry name" value="His_kinase_dom"/>
</dbReference>
<protein>
    <recommendedName>
        <fullName evidence="3">histidine kinase</fullName>
        <ecNumber evidence="3">2.7.13.3</ecNumber>
    </recommendedName>
</protein>
<evidence type="ECO:0000256" key="5">
    <source>
        <dbReference type="ARBA" id="ARBA00022679"/>
    </source>
</evidence>
<dbReference type="InterPro" id="IPR003660">
    <property type="entry name" value="HAMP_dom"/>
</dbReference>
<dbReference type="SMART" id="SM00304">
    <property type="entry name" value="HAMP"/>
    <property type="match status" value="1"/>
</dbReference>
<dbReference type="InterPro" id="IPR036097">
    <property type="entry name" value="HisK_dim/P_sf"/>
</dbReference>
<evidence type="ECO:0000256" key="2">
    <source>
        <dbReference type="ARBA" id="ARBA00004236"/>
    </source>
</evidence>
<keyword evidence="6 11" id="KW-0812">Transmembrane</keyword>
<dbReference type="SUPFAM" id="SSF47384">
    <property type="entry name" value="Homodimeric domain of signal transducing histidine kinase"/>
    <property type="match status" value="1"/>
</dbReference>
<reference evidence="14 15" key="1">
    <citation type="submission" date="2020-09" db="EMBL/GenBank/DDBJ databases">
        <title>novel species in genus Nocardioides.</title>
        <authorList>
            <person name="Zhang G."/>
        </authorList>
    </citation>
    <scope>NUCLEOTIDE SEQUENCE [LARGE SCALE GENOMIC DNA]</scope>
    <source>
        <strain evidence="14 15">KCTC 39551</strain>
    </source>
</reference>
<dbReference type="Pfam" id="PF00512">
    <property type="entry name" value="HisKA"/>
    <property type="match status" value="1"/>
</dbReference>
<dbReference type="EMBL" id="JACXYZ010000001">
    <property type="protein sequence ID" value="MBD3924140.1"/>
    <property type="molecule type" value="Genomic_DNA"/>
</dbReference>
<dbReference type="RefSeq" id="WP_191193936.1">
    <property type="nucleotide sequence ID" value="NZ_JACXYZ010000001.1"/>
</dbReference>
<dbReference type="InterPro" id="IPR004358">
    <property type="entry name" value="Sig_transdc_His_kin-like_C"/>
</dbReference>
<dbReference type="InterPro" id="IPR036890">
    <property type="entry name" value="HATPase_C_sf"/>
</dbReference>
<dbReference type="SMART" id="SM00388">
    <property type="entry name" value="HisKA"/>
    <property type="match status" value="1"/>
</dbReference>
<evidence type="ECO:0000256" key="11">
    <source>
        <dbReference type="SAM" id="Phobius"/>
    </source>
</evidence>
<dbReference type="InterPro" id="IPR003594">
    <property type="entry name" value="HATPase_dom"/>
</dbReference>
<evidence type="ECO:0000256" key="3">
    <source>
        <dbReference type="ARBA" id="ARBA00012438"/>
    </source>
</evidence>
<proteinExistence type="predicted"/>
<dbReference type="PROSITE" id="PS50109">
    <property type="entry name" value="HIS_KIN"/>
    <property type="match status" value="1"/>
</dbReference>